<proteinExistence type="predicted"/>
<evidence type="ECO:0000313" key="2">
    <source>
        <dbReference type="EMBL" id="KAG0553167.1"/>
    </source>
</evidence>
<organism evidence="2 3">
    <name type="scientific">Sorghum bicolor</name>
    <name type="common">Sorghum</name>
    <name type="synonym">Sorghum vulgare</name>
    <dbReference type="NCBI Taxonomy" id="4558"/>
    <lineage>
        <taxon>Eukaryota</taxon>
        <taxon>Viridiplantae</taxon>
        <taxon>Streptophyta</taxon>
        <taxon>Embryophyta</taxon>
        <taxon>Tracheophyta</taxon>
        <taxon>Spermatophyta</taxon>
        <taxon>Magnoliopsida</taxon>
        <taxon>Liliopsida</taxon>
        <taxon>Poales</taxon>
        <taxon>Poaceae</taxon>
        <taxon>PACMAD clade</taxon>
        <taxon>Panicoideae</taxon>
        <taxon>Andropogonodae</taxon>
        <taxon>Andropogoneae</taxon>
        <taxon>Sorghinae</taxon>
        <taxon>Sorghum</taxon>
    </lineage>
</organism>
<keyword evidence="1" id="KW-0472">Membrane</keyword>
<feature type="transmembrane region" description="Helical" evidence="1">
    <location>
        <begin position="61"/>
        <end position="82"/>
    </location>
</feature>
<evidence type="ECO:0000256" key="1">
    <source>
        <dbReference type="SAM" id="Phobius"/>
    </source>
</evidence>
<dbReference type="EMBL" id="CM027680">
    <property type="protein sequence ID" value="KAG0553167.1"/>
    <property type="molecule type" value="Genomic_DNA"/>
</dbReference>
<evidence type="ECO:0000313" key="3">
    <source>
        <dbReference type="Proteomes" id="UP000807115"/>
    </source>
</evidence>
<keyword evidence="1" id="KW-0812">Transmembrane</keyword>
<evidence type="ECO:0008006" key="4">
    <source>
        <dbReference type="Google" id="ProtNLM"/>
    </source>
</evidence>
<comment type="caution">
    <text evidence="2">The sequence shown here is derived from an EMBL/GenBank/DDBJ whole genome shotgun (WGS) entry which is preliminary data.</text>
</comment>
<reference evidence="2" key="2">
    <citation type="submission" date="2020-10" db="EMBL/GenBank/DDBJ databases">
        <authorList>
            <person name="Cooper E.A."/>
            <person name="Brenton Z.W."/>
            <person name="Flinn B.S."/>
            <person name="Jenkins J."/>
            <person name="Shu S."/>
            <person name="Flowers D."/>
            <person name="Luo F."/>
            <person name="Wang Y."/>
            <person name="Xia P."/>
            <person name="Barry K."/>
            <person name="Daum C."/>
            <person name="Lipzen A."/>
            <person name="Yoshinaga Y."/>
            <person name="Schmutz J."/>
            <person name="Saski C."/>
            <person name="Vermerris W."/>
            <person name="Kresovich S."/>
        </authorList>
    </citation>
    <scope>NUCLEOTIDE SEQUENCE</scope>
</reference>
<name>A0A921V2D8_SORBI</name>
<dbReference type="Proteomes" id="UP000807115">
    <property type="component" value="Chromosome 1"/>
</dbReference>
<reference evidence="2" key="1">
    <citation type="journal article" date="2019" name="BMC Genomics">
        <title>A new reference genome for Sorghum bicolor reveals high levels of sequence similarity between sweet and grain genotypes: implications for the genetics of sugar metabolism.</title>
        <authorList>
            <person name="Cooper E.A."/>
            <person name="Brenton Z.W."/>
            <person name="Flinn B.S."/>
            <person name="Jenkins J."/>
            <person name="Shu S."/>
            <person name="Flowers D."/>
            <person name="Luo F."/>
            <person name="Wang Y."/>
            <person name="Xia P."/>
            <person name="Barry K."/>
            <person name="Daum C."/>
            <person name="Lipzen A."/>
            <person name="Yoshinaga Y."/>
            <person name="Schmutz J."/>
            <person name="Saski C."/>
            <person name="Vermerris W."/>
            <person name="Kresovich S."/>
        </authorList>
    </citation>
    <scope>NUCLEOTIDE SEQUENCE</scope>
</reference>
<gene>
    <name evidence="2" type="ORF">BDA96_01G571400</name>
</gene>
<dbReference type="AlphaFoldDB" id="A0A921V2D8"/>
<sequence>MSDPSVDLEKGITGLKEEDDVQCKHSKVKVMCIKVLLHMYPVVFLAATIVAVVSMERKYHTWYSRLMSLILSLGAIFLFWRFREIKEENIERMLGRPGGNLNTTLLASTPMGSNNKK</sequence>
<keyword evidence="1" id="KW-1133">Transmembrane helix</keyword>
<feature type="transmembrane region" description="Helical" evidence="1">
    <location>
        <begin position="35"/>
        <end position="55"/>
    </location>
</feature>
<protein>
    <recommendedName>
        <fullName evidence="4">Transmembrane protein</fullName>
    </recommendedName>
</protein>
<accession>A0A921V2D8</accession>